<name>A0A9K3L695_9STRA</name>
<feature type="transmembrane region" description="Helical" evidence="7">
    <location>
        <begin position="316"/>
        <end position="343"/>
    </location>
</feature>
<dbReference type="InterPro" id="IPR009637">
    <property type="entry name" value="GPR107/GPR108-like"/>
</dbReference>
<keyword evidence="10" id="KW-0675">Receptor</keyword>
<feature type="transmembrane region" description="Helical" evidence="7">
    <location>
        <begin position="436"/>
        <end position="461"/>
    </location>
</feature>
<feature type="chain" id="PRO_5039942994" evidence="8">
    <location>
        <begin position="25"/>
        <end position="563"/>
    </location>
</feature>
<feature type="transmembrane region" description="Helical" evidence="7">
    <location>
        <begin position="473"/>
        <end position="494"/>
    </location>
</feature>
<dbReference type="Pfam" id="PF06814">
    <property type="entry name" value="GOST_TM"/>
    <property type="match status" value="1"/>
</dbReference>
<evidence type="ECO:0000256" key="3">
    <source>
        <dbReference type="ARBA" id="ARBA00022729"/>
    </source>
</evidence>
<feature type="transmembrane region" description="Helical" evidence="7">
    <location>
        <begin position="249"/>
        <end position="270"/>
    </location>
</feature>
<dbReference type="PANTHER" id="PTHR21229">
    <property type="entry name" value="LUNG SEVEN TRANSMEMBRANE RECEPTOR"/>
    <property type="match status" value="1"/>
</dbReference>
<evidence type="ECO:0000256" key="2">
    <source>
        <dbReference type="ARBA" id="ARBA00022692"/>
    </source>
</evidence>
<evidence type="ECO:0000313" key="11">
    <source>
        <dbReference type="Proteomes" id="UP000693970"/>
    </source>
</evidence>
<keyword evidence="5 7" id="KW-0472">Membrane</keyword>
<evidence type="ECO:0000259" key="9">
    <source>
        <dbReference type="Pfam" id="PF06814"/>
    </source>
</evidence>
<dbReference type="PANTHER" id="PTHR21229:SF1">
    <property type="entry name" value="GH17801P"/>
    <property type="match status" value="1"/>
</dbReference>
<dbReference type="Proteomes" id="UP000693970">
    <property type="component" value="Unassembled WGS sequence"/>
</dbReference>
<feature type="region of interest" description="Disordered" evidence="6">
    <location>
        <begin position="534"/>
        <end position="563"/>
    </location>
</feature>
<evidence type="ECO:0000256" key="8">
    <source>
        <dbReference type="SAM" id="SignalP"/>
    </source>
</evidence>
<feature type="compositionally biased region" description="Basic and acidic residues" evidence="6">
    <location>
        <begin position="545"/>
        <end position="555"/>
    </location>
</feature>
<gene>
    <name evidence="10" type="ORF">IV203_000267</name>
</gene>
<evidence type="ECO:0000256" key="7">
    <source>
        <dbReference type="SAM" id="Phobius"/>
    </source>
</evidence>
<sequence length="563" mass="63459">MILRSLSASGCLLILLSVVQVTKGEIRPFNLLLEPASNYIHYVEGFLLAPGFIDLSELQFEAVTPEYSYDPIKDFAQDDDLLNNPHNKVTNNDDRSGGGDRRLDEEDFYMEGSALDIAVFYLPEDCASSRTGCDWTELGIGARSEDKKEIRYCCTAEAMAIGLCRGTQKGRLIMNPEKFKGKHRLVNVPADGDYTNHLKYGKFEETQNSGKYVVVFANCNAEGRPVIVKGHTVWKSLHGYLPGDKFGLMYFYGVIFMVYLVILIWYGVLMKMFEDANIPIQSWVFATISMGTLELFFLAGDLFVWNEDGTRFWVAYYVGVIVGVLKRGVSRCLLVMVACGWGVVRDDLGPIMKKITFLGGMYVVVAIIHDVMTVVAYTEIQKMSEQEEDEIFDIVSILALVLALIDAIFYFWIIDSMSSTMEYLEGMKQTSKLMRFLRLRCILMFSILFAVIWAVFCIVDQFDEGIVSLEAKWVIDASMQMNYLFVLVVVAYLWRPQKNAKEYAYVMELPGMSTAVSDDEDGNGVMELTAVVPSAMDLDDDDDDGSAKEAFRDEPPSSQIYDA</sequence>
<keyword evidence="3 8" id="KW-0732">Signal</keyword>
<keyword evidence="11" id="KW-1185">Reference proteome</keyword>
<dbReference type="GO" id="GO:0016020">
    <property type="term" value="C:membrane"/>
    <property type="evidence" value="ECO:0007669"/>
    <property type="project" value="UniProtKB-SubCell"/>
</dbReference>
<evidence type="ECO:0000256" key="4">
    <source>
        <dbReference type="ARBA" id="ARBA00022989"/>
    </source>
</evidence>
<evidence type="ECO:0000256" key="1">
    <source>
        <dbReference type="ARBA" id="ARBA00004141"/>
    </source>
</evidence>
<reference evidence="10" key="1">
    <citation type="journal article" date="2021" name="Sci. Rep.">
        <title>Diploid genomic architecture of Nitzschia inconspicua, an elite biomass production diatom.</title>
        <authorList>
            <person name="Oliver A."/>
            <person name="Podell S."/>
            <person name="Pinowska A."/>
            <person name="Traller J.C."/>
            <person name="Smith S.R."/>
            <person name="McClure R."/>
            <person name="Beliaev A."/>
            <person name="Bohutskyi P."/>
            <person name="Hill E.A."/>
            <person name="Rabines A."/>
            <person name="Zheng H."/>
            <person name="Allen L.Z."/>
            <person name="Kuo A."/>
            <person name="Grigoriev I.V."/>
            <person name="Allen A.E."/>
            <person name="Hazlebeck D."/>
            <person name="Allen E.E."/>
        </authorList>
    </citation>
    <scope>NUCLEOTIDE SEQUENCE</scope>
    <source>
        <strain evidence="10">Hildebrandi</strain>
    </source>
</reference>
<accession>A0A9K3L695</accession>
<dbReference type="GO" id="GO:0005794">
    <property type="term" value="C:Golgi apparatus"/>
    <property type="evidence" value="ECO:0007669"/>
    <property type="project" value="TreeGrafter"/>
</dbReference>
<comment type="caution">
    <text evidence="10">The sequence shown here is derived from an EMBL/GenBank/DDBJ whole genome shotgun (WGS) entry which is preliminary data.</text>
</comment>
<evidence type="ECO:0000256" key="5">
    <source>
        <dbReference type="ARBA" id="ARBA00023136"/>
    </source>
</evidence>
<feature type="compositionally biased region" description="Basic and acidic residues" evidence="6">
    <location>
        <begin position="91"/>
        <end position="101"/>
    </location>
</feature>
<protein>
    <submittedName>
        <fullName evidence="10">Seven transmembrane receptor</fullName>
    </submittedName>
</protein>
<keyword evidence="4 7" id="KW-1133">Transmembrane helix</keyword>
<comment type="subcellular location">
    <subcellularLocation>
        <location evidence="1">Membrane</location>
        <topology evidence="1">Multi-pass membrane protein</topology>
    </subcellularLocation>
</comment>
<organism evidence="10 11">
    <name type="scientific">Nitzschia inconspicua</name>
    <dbReference type="NCBI Taxonomy" id="303405"/>
    <lineage>
        <taxon>Eukaryota</taxon>
        <taxon>Sar</taxon>
        <taxon>Stramenopiles</taxon>
        <taxon>Ochrophyta</taxon>
        <taxon>Bacillariophyta</taxon>
        <taxon>Bacillariophyceae</taxon>
        <taxon>Bacillariophycidae</taxon>
        <taxon>Bacillariales</taxon>
        <taxon>Bacillariaceae</taxon>
        <taxon>Nitzschia</taxon>
    </lineage>
</organism>
<keyword evidence="2 7" id="KW-0812">Transmembrane</keyword>
<feature type="signal peptide" evidence="8">
    <location>
        <begin position="1"/>
        <end position="24"/>
    </location>
</feature>
<proteinExistence type="predicted"/>
<feature type="transmembrane region" description="Helical" evidence="7">
    <location>
        <begin position="397"/>
        <end position="415"/>
    </location>
</feature>
<feature type="domain" description="GOST seven transmembrane" evidence="9">
    <location>
        <begin position="248"/>
        <end position="500"/>
    </location>
</feature>
<feature type="transmembrane region" description="Helical" evidence="7">
    <location>
        <begin position="355"/>
        <end position="377"/>
    </location>
</feature>
<dbReference type="OrthoDB" id="19932at2759"/>
<feature type="transmembrane region" description="Helical" evidence="7">
    <location>
        <begin position="282"/>
        <end position="304"/>
    </location>
</feature>
<evidence type="ECO:0000313" key="10">
    <source>
        <dbReference type="EMBL" id="KAG7355581.1"/>
    </source>
</evidence>
<reference evidence="10" key="2">
    <citation type="submission" date="2021-04" db="EMBL/GenBank/DDBJ databases">
        <authorList>
            <person name="Podell S."/>
        </authorList>
    </citation>
    <scope>NUCLEOTIDE SEQUENCE</scope>
    <source>
        <strain evidence="10">Hildebrandi</strain>
    </source>
</reference>
<dbReference type="EMBL" id="JAGRRH010000015">
    <property type="protein sequence ID" value="KAG7355581.1"/>
    <property type="molecule type" value="Genomic_DNA"/>
</dbReference>
<dbReference type="AlphaFoldDB" id="A0A9K3L695"/>
<evidence type="ECO:0000256" key="6">
    <source>
        <dbReference type="SAM" id="MobiDB-lite"/>
    </source>
</evidence>
<dbReference type="InterPro" id="IPR053937">
    <property type="entry name" value="GOST_TM"/>
</dbReference>
<feature type="region of interest" description="Disordered" evidence="6">
    <location>
        <begin position="78"/>
        <end position="101"/>
    </location>
</feature>